<evidence type="ECO:0000313" key="2">
    <source>
        <dbReference type="EMBL" id="MPC93041.1"/>
    </source>
</evidence>
<dbReference type="EMBL" id="VSRR010093410">
    <property type="protein sequence ID" value="MPC93041.1"/>
    <property type="molecule type" value="Genomic_DNA"/>
</dbReference>
<protein>
    <submittedName>
        <fullName evidence="2">Uncharacterized protein</fullName>
    </submittedName>
</protein>
<gene>
    <name evidence="2" type="ORF">E2C01_088157</name>
</gene>
<comment type="caution">
    <text evidence="2">The sequence shown here is derived from an EMBL/GenBank/DDBJ whole genome shotgun (WGS) entry which is preliminary data.</text>
</comment>
<name>A0A5B7J5D7_PORTR</name>
<proteinExistence type="predicted"/>
<feature type="region of interest" description="Disordered" evidence="1">
    <location>
        <begin position="1"/>
        <end position="65"/>
    </location>
</feature>
<evidence type="ECO:0000256" key="1">
    <source>
        <dbReference type="SAM" id="MobiDB-lite"/>
    </source>
</evidence>
<sequence length="65" mass="6966">MERAGPSGEGKNASKRHYGRNLPLPAASAAPLSYRPCRPLPHSPPPPFPSPTYARALVPLRPPLT</sequence>
<accession>A0A5B7J5D7</accession>
<organism evidence="2 3">
    <name type="scientific">Portunus trituberculatus</name>
    <name type="common">Swimming crab</name>
    <name type="synonym">Neptunus trituberculatus</name>
    <dbReference type="NCBI Taxonomy" id="210409"/>
    <lineage>
        <taxon>Eukaryota</taxon>
        <taxon>Metazoa</taxon>
        <taxon>Ecdysozoa</taxon>
        <taxon>Arthropoda</taxon>
        <taxon>Crustacea</taxon>
        <taxon>Multicrustacea</taxon>
        <taxon>Malacostraca</taxon>
        <taxon>Eumalacostraca</taxon>
        <taxon>Eucarida</taxon>
        <taxon>Decapoda</taxon>
        <taxon>Pleocyemata</taxon>
        <taxon>Brachyura</taxon>
        <taxon>Eubrachyura</taxon>
        <taxon>Portunoidea</taxon>
        <taxon>Portunidae</taxon>
        <taxon>Portuninae</taxon>
        <taxon>Portunus</taxon>
    </lineage>
</organism>
<feature type="compositionally biased region" description="Low complexity" evidence="1">
    <location>
        <begin position="22"/>
        <end position="37"/>
    </location>
</feature>
<keyword evidence="3" id="KW-1185">Reference proteome</keyword>
<feature type="compositionally biased region" description="Pro residues" evidence="1">
    <location>
        <begin position="38"/>
        <end position="50"/>
    </location>
</feature>
<evidence type="ECO:0000313" key="3">
    <source>
        <dbReference type="Proteomes" id="UP000324222"/>
    </source>
</evidence>
<reference evidence="2 3" key="1">
    <citation type="submission" date="2019-05" db="EMBL/GenBank/DDBJ databases">
        <title>Another draft genome of Portunus trituberculatus and its Hox gene families provides insights of decapod evolution.</title>
        <authorList>
            <person name="Jeong J.-H."/>
            <person name="Song I."/>
            <person name="Kim S."/>
            <person name="Choi T."/>
            <person name="Kim D."/>
            <person name="Ryu S."/>
            <person name="Kim W."/>
        </authorList>
    </citation>
    <scope>NUCLEOTIDE SEQUENCE [LARGE SCALE GENOMIC DNA]</scope>
    <source>
        <tissue evidence="2">Muscle</tissue>
    </source>
</reference>
<dbReference type="Proteomes" id="UP000324222">
    <property type="component" value="Unassembled WGS sequence"/>
</dbReference>
<dbReference type="AlphaFoldDB" id="A0A5B7J5D7"/>